<feature type="compositionally biased region" description="Basic and acidic residues" evidence="1">
    <location>
        <begin position="38"/>
        <end position="50"/>
    </location>
</feature>
<evidence type="ECO:0000313" key="4">
    <source>
        <dbReference type="Proteomes" id="UP000268230"/>
    </source>
</evidence>
<accession>A0A3Q8U1W6</accession>
<evidence type="ECO:0000256" key="1">
    <source>
        <dbReference type="SAM" id="MobiDB-lite"/>
    </source>
</evidence>
<feature type="region of interest" description="Disordered" evidence="1">
    <location>
        <begin position="25"/>
        <end position="59"/>
    </location>
</feature>
<name>A0A3Q8U1W6_9PSED</name>
<dbReference type="Gene3D" id="3.10.450.160">
    <property type="entry name" value="inner membrane protein cigr"/>
    <property type="match status" value="1"/>
</dbReference>
<dbReference type="KEGG" id="pory:EJA05_13775"/>
<reference evidence="3 4" key="1">
    <citation type="submission" date="2018-12" db="EMBL/GenBank/DDBJ databases">
        <authorList>
            <person name="Li S."/>
            <person name="Yang R."/>
            <person name="Chen G."/>
            <person name="Zou L."/>
            <person name="Zhang C."/>
            <person name="Chen Y."/>
            <person name="Liu Z."/>
            <person name="Li Y."/>
            <person name="Yan Y."/>
            <person name="Huang M."/>
            <person name="Chen T."/>
        </authorList>
    </citation>
    <scope>NUCLEOTIDE SEQUENCE [LARGE SCALE GENOMIC DNA]</scope>
    <source>
        <strain evidence="3 4">1257</strain>
    </source>
</reference>
<keyword evidence="2" id="KW-0732">Signal</keyword>
<dbReference type="EMBL" id="CP034338">
    <property type="protein sequence ID" value="AZL68736.1"/>
    <property type="molecule type" value="Genomic_DNA"/>
</dbReference>
<evidence type="ECO:0008006" key="5">
    <source>
        <dbReference type="Google" id="ProtNLM"/>
    </source>
</evidence>
<organism evidence="3 4">
    <name type="scientific">Pseudomonas entomophila</name>
    <dbReference type="NCBI Taxonomy" id="312306"/>
    <lineage>
        <taxon>Bacteria</taxon>
        <taxon>Pseudomonadati</taxon>
        <taxon>Pseudomonadota</taxon>
        <taxon>Gammaproteobacteria</taxon>
        <taxon>Pseudomonadales</taxon>
        <taxon>Pseudomonadaceae</taxon>
        <taxon>Pseudomonas</taxon>
    </lineage>
</organism>
<sequence>MKSQQIIAIVTSLAMLGTSPLLLADPGNGQGKGNAHGQQHDKAGKGKPDKAGNAYHGGPQVDVGGVRITLDRYHDYWAPAAPLPPGIQKNLARGKPLPPGIAKKLDGRLLGQLPHYDGYDWLQAGTDLILVAAATGLIYEVLHGALD</sequence>
<evidence type="ECO:0000313" key="3">
    <source>
        <dbReference type="EMBL" id="AZL68736.1"/>
    </source>
</evidence>
<protein>
    <recommendedName>
        <fullName evidence="5">RcnB family protein</fullName>
    </recommendedName>
</protein>
<dbReference type="Proteomes" id="UP000268230">
    <property type="component" value="Chromosome"/>
</dbReference>
<dbReference type="OrthoDB" id="6433631at2"/>
<gene>
    <name evidence="3" type="ORF">EJA05_13775</name>
</gene>
<dbReference type="AlphaFoldDB" id="A0A3Q8U1W6"/>
<evidence type="ECO:0000256" key="2">
    <source>
        <dbReference type="SAM" id="SignalP"/>
    </source>
</evidence>
<feature type="chain" id="PRO_5018528243" description="RcnB family protein" evidence="2">
    <location>
        <begin position="24"/>
        <end position="147"/>
    </location>
</feature>
<dbReference type="NCBIfam" id="NF040487">
    <property type="entry name" value="T3SS_CigR_fam"/>
    <property type="match status" value="1"/>
</dbReference>
<proteinExistence type="predicted"/>
<feature type="signal peptide" evidence="2">
    <location>
        <begin position="1"/>
        <end position="23"/>
    </location>
</feature>